<comment type="caution">
    <text evidence="1">The sequence shown here is derived from an EMBL/GenBank/DDBJ whole genome shotgun (WGS) entry which is preliminary data.</text>
</comment>
<dbReference type="AlphaFoldDB" id="A0A9N9AUU0"/>
<dbReference type="InterPro" id="IPR027417">
    <property type="entry name" value="P-loop_NTPase"/>
</dbReference>
<dbReference type="Gene3D" id="3.40.50.300">
    <property type="entry name" value="P-loop containing nucleotide triphosphate hydrolases"/>
    <property type="match status" value="1"/>
</dbReference>
<proteinExistence type="predicted"/>
<name>A0A9N9AUU0_FUNMO</name>
<accession>A0A9N9AUU0</accession>
<sequence length="514" mass="59908">MSFSFNCLLLGETSYEKIFQVTIPEYIISDDTKVFIREAQVRQFKIEINIDDENKVKDVFTVKNIKRRREELKAKFMNPADKLINDCFSGEFVALYGAWASRKSIRMDQAMIKLESEGYVCICISFEGMNVTTTNTFWSAVGTELCIKAPQHFKLNDVKSADDFKLKLQKEYWNGKHVVLFIDEYDVLLEANDDIKFSFFGVIHNIKNSKRNYAIWSSVAIGPLSILFLRSDKINVSPFNIKESFRNLNFTLTQVESLYKDYENDDKLIIVPEVIKDIYEWTNRHAGIVCLYGKAIKCNLVKKLDERRCLDFILWSNFVASSQLTDRMIMYSTFRNIVDDLLKPDYKKTMVFLRSVFLGSFDFVQIHDNEKRRLTDCLTTQGVLIRENVNEFSYRMSSIFVDGLIHDIIIVTSNQKVVLELLASATKKELNEHFERVLHYAEMLSASDIWIVNFSCEDDATKKPYWLPNDRNFESVNVAHFFHDQKFENVRISAQYISSPGTFSYITDQVIQLQ</sequence>
<organism evidence="1 2">
    <name type="scientific">Funneliformis mosseae</name>
    <name type="common">Endomycorrhizal fungus</name>
    <name type="synonym">Glomus mosseae</name>
    <dbReference type="NCBI Taxonomy" id="27381"/>
    <lineage>
        <taxon>Eukaryota</taxon>
        <taxon>Fungi</taxon>
        <taxon>Fungi incertae sedis</taxon>
        <taxon>Mucoromycota</taxon>
        <taxon>Glomeromycotina</taxon>
        <taxon>Glomeromycetes</taxon>
        <taxon>Glomerales</taxon>
        <taxon>Glomeraceae</taxon>
        <taxon>Funneliformis</taxon>
    </lineage>
</organism>
<protein>
    <submittedName>
        <fullName evidence="1">9183_t:CDS:1</fullName>
    </submittedName>
</protein>
<keyword evidence="2" id="KW-1185">Reference proteome</keyword>
<reference evidence="1" key="1">
    <citation type="submission" date="2021-06" db="EMBL/GenBank/DDBJ databases">
        <authorList>
            <person name="Kallberg Y."/>
            <person name="Tangrot J."/>
            <person name="Rosling A."/>
        </authorList>
    </citation>
    <scope>NUCLEOTIDE SEQUENCE</scope>
    <source>
        <strain evidence="1">87-6 pot B 2015</strain>
    </source>
</reference>
<dbReference type="Proteomes" id="UP000789375">
    <property type="component" value="Unassembled WGS sequence"/>
</dbReference>
<evidence type="ECO:0000313" key="2">
    <source>
        <dbReference type="Proteomes" id="UP000789375"/>
    </source>
</evidence>
<dbReference type="SUPFAM" id="SSF52540">
    <property type="entry name" value="P-loop containing nucleoside triphosphate hydrolases"/>
    <property type="match status" value="1"/>
</dbReference>
<dbReference type="EMBL" id="CAJVPP010001206">
    <property type="protein sequence ID" value="CAG8540961.1"/>
    <property type="molecule type" value="Genomic_DNA"/>
</dbReference>
<evidence type="ECO:0000313" key="1">
    <source>
        <dbReference type="EMBL" id="CAG8540961.1"/>
    </source>
</evidence>
<gene>
    <name evidence="1" type="ORF">FMOSSE_LOCUS5976</name>
</gene>